<keyword evidence="1" id="KW-0472">Membrane</keyword>
<feature type="transmembrane region" description="Helical" evidence="1">
    <location>
        <begin position="132"/>
        <end position="150"/>
    </location>
</feature>
<feature type="transmembrane region" description="Helical" evidence="1">
    <location>
        <begin position="6"/>
        <end position="39"/>
    </location>
</feature>
<feature type="transmembrane region" description="Helical" evidence="1">
    <location>
        <begin position="51"/>
        <end position="84"/>
    </location>
</feature>
<evidence type="ECO:0000313" key="2">
    <source>
        <dbReference type="EMBL" id="MCX8525955.1"/>
    </source>
</evidence>
<keyword evidence="1" id="KW-0812">Transmembrane</keyword>
<organism evidence="2 3">
    <name type="scientific">Chryseobacterium formosus</name>
    <dbReference type="NCBI Taxonomy" id="1537363"/>
    <lineage>
        <taxon>Bacteria</taxon>
        <taxon>Pseudomonadati</taxon>
        <taxon>Bacteroidota</taxon>
        <taxon>Flavobacteriia</taxon>
        <taxon>Flavobacteriales</taxon>
        <taxon>Weeksellaceae</taxon>
        <taxon>Chryseobacterium group</taxon>
        <taxon>Chryseobacterium</taxon>
    </lineage>
</organism>
<keyword evidence="1" id="KW-1133">Transmembrane helix</keyword>
<feature type="transmembrane region" description="Helical" evidence="1">
    <location>
        <begin position="365"/>
        <end position="387"/>
    </location>
</feature>
<keyword evidence="3" id="KW-1185">Reference proteome</keyword>
<feature type="transmembrane region" description="Helical" evidence="1">
    <location>
        <begin position="338"/>
        <end position="358"/>
    </location>
</feature>
<dbReference type="EMBL" id="JAOVZW010000025">
    <property type="protein sequence ID" value="MCX8525955.1"/>
    <property type="molecule type" value="Genomic_DNA"/>
</dbReference>
<feature type="transmembrane region" description="Helical" evidence="1">
    <location>
        <begin position="231"/>
        <end position="250"/>
    </location>
</feature>
<protein>
    <submittedName>
        <fullName evidence="2">DUF4173 domain-containing protein</fullName>
    </submittedName>
</protein>
<evidence type="ECO:0000313" key="3">
    <source>
        <dbReference type="Proteomes" id="UP001073122"/>
    </source>
</evidence>
<evidence type="ECO:0000256" key="1">
    <source>
        <dbReference type="SAM" id="Phobius"/>
    </source>
</evidence>
<dbReference type="RefSeq" id="WP_267267196.1">
    <property type="nucleotide sequence ID" value="NZ_JAOVZW010000025.1"/>
</dbReference>
<sequence>MKTHHYIFLSTIAFIILFYNENVGLNLGILGVLYSVLTLFKTPEKNRSKTFLLLFATGILSSIAFAWFGDISSFLALTISLLLLSFRSKNRRLKSLFLVPVFVVNIFTFICRVFSFNEWFPKTENSGFWKKMVAFILIPFLFVAVFFGIYATGSDHFANVFNDFELDINLWQILCLGALGFFIAFNFFNFVVEKQIYQQNHVLDNEFKTESKIQKQTFSFLDLDSERMGGVISLVCLNVLLIFFIITYNYEQFYEVIKSPNQLSEETHERVNAVIMSIIMAIMVIMFYFKSTFNFDSKAGVLKTVAKIWLFLNAVLIISAMLKNTEYITNYGFTYKRLGVYAFLLLSLIGLILTFIKIQYKKKNAFLFNSMSWFFYGMVLVCSYINWGGIITSQNMKRSDFAVNYHLKSIWFSEKYLLKYAEEKKDLELKKEVLEQIKAEKSSTVLSKILYYETIQTK</sequence>
<feature type="transmembrane region" description="Helical" evidence="1">
    <location>
        <begin position="96"/>
        <end position="120"/>
    </location>
</feature>
<dbReference type="Proteomes" id="UP001073122">
    <property type="component" value="Unassembled WGS sequence"/>
</dbReference>
<dbReference type="InterPro" id="IPR025291">
    <property type="entry name" value="DUF4153"/>
</dbReference>
<comment type="caution">
    <text evidence="2">The sequence shown here is derived from an EMBL/GenBank/DDBJ whole genome shotgun (WGS) entry which is preliminary data.</text>
</comment>
<feature type="transmembrane region" description="Helical" evidence="1">
    <location>
        <begin position="270"/>
        <end position="289"/>
    </location>
</feature>
<dbReference type="Pfam" id="PF13687">
    <property type="entry name" value="DUF4153"/>
    <property type="match status" value="1"/>
</dbReference>
<accession>A0ABT3XWC0</accession>
<name>A0ABT3XWC0_9FLAO</name>
<feature type="transmembrane region" description="Helical" evidence="1">
    <location>
        <begin position="170"/>
        <end position="192"/>
    </location>
</feature>
<reference evidence="2" key="1">
    <citation type="submission" date="2022-10" db="EMBL/GenBank/DDBJ databases">
        <title>Chryseobacterium sp. nov., a novel bacterial species.</title>
        <authorList>
            <person name="Cao Y."/>
        </authorList>
    </citation>
    <scope>NUCLEOTIDE SEQUENCE</scope>
    <source>
        <strain evidence="2">CCTCC AB2015118</strain>
    </source>
</reference>
<proteinExistence type="predicted"/>
<feature type="transmembrane region" description="Helical" evidence="1">
    <location>
        <begin position="301"/>
        <end position="322"/>
    </location>
</feature>
<gene>
    <name evidence="2" type="ORF">OF897_18735</name>
</gene>